<dbReference type="AlphaFoldDB" id="T1EN93"/>
<keyword evidence="4" id="KW-1185">Reference proteome</keyword>
<sequence length="139" mass="16001">MAKNNKTIDIYFFKSAGKINVTTEEIGLSSIKVTIVIPGLKKKRSVNAAANGNVTVEFGTRVAWWQGNPERSKRDKFSLTTKIENPHVRISNHKNVRWTIRLGSSLKFDDFRVAWWQGNPERGKRDYKDWKSTCEDEQS</sequence>
<feature type="compositionally biased region" description="Basic and acidic residues" evidence="1">
    <location>
        <begin position="121"/>
        <end position="139"/>
    </location>
</feature>
<reference evidence="2 4" key="2">
    <citation type="journal article" date="2013" name="Nature">
        <title>Insights into bilaterian evolution from three spiralian genomes.</title>
        <authorList>
            <person name="Simakov O."/>
            <person name="Marletaz F."/>
            <person name="Cho S.J."/>
            <person name="Edsinger-Gonzales E."/>
            <person name="Havlak P."/>
            <person name="Hellsten U."/>
            <person name="Kuo D.H."/>
            <person name="Larsson T."/>
            <person name="Lv J."/>
            <person name="Arendt D."/>
            <person name="Savage R."/>
            <person name="Osoegawa K."/>
            <person name="de Jong P."/>
            <person name="Grimwood J."/>
            <person name="Chapman J.A."/>
            <person name="Shapiro H."/>
            <person name="Aerts A."/>
            <person name="Otillar R.P."/>
            <person name="Terry A.Y."/>
            <person name="Boore J.L."/>
            <person name="Grigoriev I.V."/>
            <person name="Lindberg D.R."/>
            <person name="Seaver E.C."/>
            <person name="Weisblat D.A."/>
            <person name="Putnam N.H."/>
            <person name="Rokhsar D.S."/>
        </authorList>
    </citation>
    <scope>NUCLEOTIDE SEQUENCE</scope>
</reference>
<dbReference type="RefSeq" id="XP_009009018.1">
    <property type="nucleotide sequence ID" value="XM_009010770.1"/>
</dbReference>
<gene>
    <name evidence="3" type="primary">20198043</name>
    <name evidence="2" type="ORF">HELRODRAFT_158783</name>
</gene>
<protein>
    <submittedName>
        <fullName evidence="2 3">Uncharacterized protein</fullName>
    </submittedName>
</protein>
<dbReference type="EMBL" id="AMQM01000132">
    <property type="status" value="NOT_ANNOTATED_CDS"/>
    <property type="molecule type" value="Genomic_DNA"/>
</dbReference>
<name>T1EN93_HELRO</name>
<reference evidence="3" key="3">
    <citation type="submission" date="2015-06" db="UniProtKB">
        <authorList>
            <consortium name="EnsemblMetazoa"/>
        </authorList>
    </citation>
    <scope>IDENTIFICATION</scope>
</reference>
<organism evidence="3 4">
    <name type="scientific">Helobdella robusta</name>
    <name type="common">Californian leech</name>
    <dbReference type="NCBI Taxonomy" id="6412"/>
    <lineage>
        <taxon>Eukaryota</taxon>
        <taxon>Metazoa</taxon>
        <taxon>Spiralia</taxon>
        <taxon>Lophotrochozoa</taxon>
        <taxon>Annelida</taxon>
        <taxon>Clitellata</taxon>
        <taxon>Hirudinea</taxon>
        <taxon>Rhynchobdellida</taxon>
        <taxon>Glossiphoniidae</taxon>
        <taxon>Helobdella</taxon>
    </lineage>
</organism>
<evidence type="ECO:0000256" key="1">
    <source>
        <dbReference type="SAM" id="MobiDB-lite"/>
    </source>
</evidence>
<accession>T1EN93</accession>
<dbReference type="Proteomes" id="UP000015101">
    <property type="component" value="Unassembled WGS sequence"/>
</dbReference>
<feature type="region of interest" description="Disordered" evidence="1">
    <location>
        <begin position="120"/>
        <end position="139"/>
    </location>
</feature>
<evidence type="ECO:0000313" key="4">
    <source>
        <dbReference type="Proteomes" id="UP000015101"/>
    </source>
</evidence>
<dbReference type="HOGENOM" id="CLU_1847288_0_0_1"/>
<proteinExistence type="predicted"/>
<dbReference type="KEGG" id="hro:HELRODRAFT_158783"/>
<dbReference type="EMBL" id="KB095811">
    <property type="protein sequence ID" value="ESO12298.1"/>
    <property type="molecule type" value="Genomic_DNA"/>
</dbReference>
<dbReference type="CTD" id="20198043"/>
<dbReference type="EnsemblMetazoa" id="HelroT158783">
    <property type="protein sequence ID" value="HelroP158783"/>
    <property type="gene ID" value="HelroG158783"/>
</dbReference>
<reference evidence="4" key="1">
    <citation type="submission" date="2012-12" db="EMBL/GenBank/DDBJ databases">
        <authorList>
            <person name="Hellsten U."/>
            <person name="Grimwood J."/>
            <person name="Chapman J.A."/>
            <person name="Shapiro H."/>
            <person name="Aerts A."/>
            <person name="Otillar R.P."/>
            <person name="Terry A.Y."/>
            <person name="Boore J.L."/>
            <person name="Simakov O."/>
            <person name="Marletaz F."/>
            <person name="Cho S.-J."/>
            <person name="Edsinger-Gonzales E."/>
            <person name="Havlak P."/>
            <person name="Kuo D.-H."/>
            <person name="Larsson T."/>
            <person name="Lv J."/>
            <person name="Arendt D."/>
            <person name="Savage R."/>
            <person name="Osoegawa K."/>
            <person name="de Jong P."/>
            <person name="Lindberg D.R."/>
            <person name="Seaver E.C."/>
            <person name="Weisblat D.A."/>
            <person name="Putnam N.H."/>
            <person name="Grigoriev I.V."/>
            <person name="Rokhsar D.S."/>
        </authorList>
    </citation>
    <scope>NUCLEOTIDE SEQUENCE</scope>
</reference>
<dbReference type="InParanoid" id="T1EN93"/>
<evidence type="ECO:0000313" key="2">
    <source>
        <dbReference type="EMBL" id="ESO12298.1"/>
    </source>
</evidence>
<evidence type="ECO:0000313" key="3">
    <source>
        <dbReference type="EnsemblMetazoa" id="HelroP158783"/>
    </source>
</evidence>
<dbReference type="GeneID" id="20198043"/>